<name>A0A0C2VFS1_9BACL</name>
<dbReference type="SUPFAM" id="SSF52738">
    <property type="entry name" value="Methylesterase CheB, C-terminal domain"/>
    <property type="match status" value="1"/>
</dbReference>
<gene>
    <name evidence="3" type="primary">cheB</name>
    <name evidence="8" type="ORF">KR50_19040</name>
</gene>
<evidence type="ECO:0000256" key="3">
    <source>
        <dbReference type="HAMAP-Rule" id="MF_00099"/>
    </source>
</evidence>
<feature type="active site" evidence="3 4">
    <location>
        <position position="297"/>
    </location>
</feature>
<evidence type="ECO:0000259" key="7">
    <source>
        <dbReference type="PROSITE" id="PS50122"/>
    </source>
</evidence>
<organism evidence="8 9">
    <name type="scientific">Jeotgalibacillus campisalis</name>
    <dbReference type="NCBI Taxonomy" id="220754"/>
    <lineage>
        <taxon>Bacteria</taxon>
        <taxon>Bacillati</taxon>
        <taxon>Bacillota</taxon>
        <taxon>Bacilli</taxon>
        <taxon>Bacillales</taxon>
        <taxon>Caryophanaceae</taxon>
        <taxon>Jeotgalibacillus</taxon>
    </lineage>
</organism>
<evidence type="ECO:0000256" key="2">
    <source>
        <dbReference type="ARBA" id="ARBA00048267"/>
    </source>
</evidence>
<evidence type="ECO:0000313" key="8">
    <source>
        <dbReference type="EMBL" id="KIL47737.1"/>
    </source>
</evidence>
<dbReference type="AlphaFoldDB" id="A0A0C2VFS1"/>
<comment type="catalytic activity">
    <reaction evidence="3">
        <text>L-glutaminyl-[protein] + H2O = L-glutamyl-[protein] + NH4(+)</text>
        <dbReference type="Rhea" id="RHEA:16441"/>
        <dbReference type="Rhea" id="RHEA-COMP:10207"/>
        <dbReference type="Rhea" id="RHEA-COMP:10208"/>
        <dbReference type="ChEBI" id="CHEBI:15377"/>
        <dbReference type="ChEBI" id="CHEBI:28938"/>
        <dbReference type="ChEBI" id="CHEBI:29973"/>
        <dbReference type="ChEBI" id="CHEBI:30011"/>
        <dbReference type="EC" id="3.5.1.44"/>
    </reaction>
</comment>
<dbReference type="Gene3D" id="3.40.50.2300">
    <property type="match status" value="1"/>
</dbReference>
<dbReference type="PANTHER" id="PTHR42872:SF3">
    <property type="entry name" value="PROTEIN-GLUTAMATE METHYLESTERASE_PROTEIN-GLUTAMINE GLUTAMINASE 1"/>
    <property type="match status" value="1"/>
</dbReference>
<reference evidence="8 9" key="1">
    <citation type="submission" date="2015-01" db="EMBL/GenBank/DDBJ databases">
        <title>Jeotgalibacillus campisalis genome sequencing.</title>
        <authorList>
            <person name="Goh K.M."/>
            <person name="Chan K.-G."/>
            <person name="Yaakop A.S."/>
            <person name="Ee R."/>
            <person name="Gan H.M."/>
            <person name="Chan C.S."/>
        </authorList>
    </citation>
    <scope>NUCLEOTIDE SEQUENCE [LARGE SCALE GENOMIC DNA]</scope>
    <source>
        <strain evidence="8 9">SF-57</strain>
    </source>
</reference>
<comment type="similarity">
    <text evidence="3">Belongs to the CheB family.</text>
</comment>
<dbReference type="SUPFAM" id="SSF52172">
    <property type="entry name" value="CheY-like"/>
    <property type="match status" value="1"/>
</dbReference>
<dbReference type="Gene3D" id="3.40.50.180">
    <property type="entry name" value="Methylesterase CheB, C-terminal domain"/>
    <property type="match status" value="1"/>
</dbReference>
<dbReference type="GO" id="GO:0050568">
    <property type="term" value="F:protein-glutamine glutaminase activity"/>
    <property type="evidence" value="ECO:0007669"/>
    <property type="project" value="UniProtKB-UniRule"/>
</dbReference>
<dbReference type="CDD" id="cd17541">
    <property type="entry name" value="REC_CheB-like"/>
    <property type="match status" value="1"/>
</dbReference>
<comment type="domain">
    <text evidence="3">Contains a C-terminal catalytic domain, and an N-terminal region which modulates catalytic activity.</text>
</comment>
<sequence length="357" mass="38827">MRKLIQEFLQEEKGIAVVGTARNGEDALTKIQLLRPDVLTMDVQMPVLNGLESLKKIMENQPLPVIMLASSTKEGAEDTLKAMDYGAVDFISKPSGTISLDLYKVKKELVEKVYAAAGAVPRKQDKFSSHPLIERSVKHQKNNKALQEQVSKNKENGQQFPLGVCKKVVLIGTSTGGPRALQKVISHLPWDFPAPVVIVQHMPAGFTQSLASRLHDISPLIVKEAEHEEKLQSGTVYIAPGGYHVSFSQSGHAVEIILTKEPPRAGHRPSIDVMLESAAKLKNIKKIVVIMTGMGTDGSKGLVQLTHRDLIGVIAEAKETCVVHGMPKAAVATGLVNEVIPLPLIAKKIVEYLEDEG</sequence>
<protein>
    <recommendedName>
        <fullName evidence="3">Protein-glutamate methylesterase/protein-glutamine glutaminase</fullName>
        <ecNumber evidence="3">3.1.1.61</ecNumber>
        <ecNumber evidence="3">3.5.1.44</ecNumber>
    </recommendedName>
</protein>
<comment type="subcellular location">
    <subcellularLocation>
        <location evidence="3">Cytoplasm</location>
    </subcellularLocation>
</comment>
<dbReference type="SMART" id="SM00448">
    <property type="entry name" value="REC"/>
    <property type="match status" value="1"/>
</dbReference>
<dbReference type="GO" id="GO:0005737">
    <property type="term" value="C:cytoplasm"/>
    <property type="evidence" value="ECO:0007669"/>
    <property type="project" value="UniProtKB-SubCell"/>
</dbReference>
<feature type="modified residue" description="4-aspartylphosphate" evidence="3 5">
    <location>
        <position position="42"/>
    </location>
</feature>
<dbReference type="PATRIC" id="fig|220754.4.peg.1923"/>
<dbReference type="PIRSF" id="PIRSF000876">
    <property type="entry name" value="RR_chemtxs_CheB"/>
    <property type="match status" value="1"/>
</dbReference>
<dbReference type="Pfam" id="PF00072">
    <property type="entry name" value="Response_reg"/>
    <property type="match status" value="1"/>
</dbReference>
<keyword evidence="1 3" id="KW-0378">Hydrolase</keyword>
<dbReference type="PROSITE" id="PS50122">
    <property type="entry name" value="CHEB"/>
    <property type="match status" value="1"/>
</dbReference>
<dbReference type="InterPro" id="IPR001789">
    <property type="entry name" value="Sig_transdc_resp-reg_receiver"/>
</dbReference>
<dbReference type="NCBIfam" id="NF001965">
    <property type="entry name" value="PRK00742.1"/>
    <property type="match status" value="1"/>
</dbReference>
<dbReference type="EMBL" id="JXRR01000014">
    <property type="protein sequence ID" value="KIL47737.1"/>
    <property type="molecule type" value="Genomic_DNA"/>
</dbReference>
<evidence type="ECO:0000259" key="6">
    <source>
        <dbReference type="PROSITE" id="PS50110"/>
    </source>
</evidence>
<evidence type="ECO:0000313" key="9">
    <source>
        <dbReference type="Proteomes" id="UP000031972"/>
    </source>
</evidence>
<evidence type="ECO:0000256" key="4">
    <source>
        <dbReference type="PROSITE-ProRule" id="PRU00050"/>
    </source>
</evidence>
<comment type="catalytic activity">
    <reaction evidence="2 3">
        <text>[protein]-L-glutamate 5-O-methyl ester + H2O = L-glutamyl-[protein] + methanol + H(+)</text>
        <dbReference type="Rhea" id="RHEA:23236"/>
        <dbReference type="Rhea" id="RHEA-COMP:10208"/>
        <dbReference type="Rhea" id="RHEA-COMP:10311"/>
        <dbReference type="ChEBI" id="CHEBI:15377"/>
        <dbReference type="ChEBI" id="CHEBI:15378"/>
        <dbReference type="ChEBI" id="CHEBI:17790"/>
        <dbReference type="ChEBI" id="CHEBI:29973"/>
        <dbReference type="ChEBI" id="CHEBI:82795"/>
        <dbReference type="EC" id="3.1.1.61"/>
    </reaction>
</comment>
<dbReference type="Pfam" id="PF01339">
    <property type="entry name" value="CheB_methylest"/>
    <property type="match status" value="1"/>
</dbReference>
<evidence type="ECO:0000256" key="5">
    <source>
        <dbReference type="PROSITE-ProRule" id="PRU00169"/>
    </source>
</evidence>
<feature type="active site" evidence="3 4">
    <location>
        <position position="201"/>
    </location>
</feature>
<dbReference type="Proteomes" id="UP000031972">
    <property type="component" value="Unassembled WGS sequence"/>
</dbReference>
<dbReference type="EC" id="3.1.1.61" evidence="3"/>
<evidence type="ECO:0000256" key="1">
    <source>
        <dbReference type="ARBA" id="ARBA00022801"/>
    </source>
</evidence>
<accession>A0A0C2VFS1</accession>
<dbReference type="GO" id="GO:0000156">
    <property type="term" value="F:phosphorelay response regulator activity"/>
    <property type="evidence" value="ECO:0007669"/>
    <property type="project" value="InterPro"/>
</dbReference>
<dbReference type="InterPro" id="IPR000673">
    <property type="entry name" value="Sig_transdc_resp-reg_Me-estase"/>
</dbReference>
<comment type="function">
    <text evidence="3">Involved in chemotaxis. Part of a chemotaxis signal transduction system that modulates chemotaxis in response to various stimuli. Catalyzes the demethylation of specific methylglutamate residues introduced into the chemoreceptors (methyl-accepting chemotaxis proteins or MCP) by CheR. Also mediates the irreversible deamidation of specific glutamine residues to glutamic acid.</text>
</comment>
<dbReference type="PROSITE" id="PS50110">
    <property type="entry name" value="RESPONSE_REGULATORY"/>
    <property type="match status" value="1"/>
</dbReference>
<dbReference type="InterPro" id="IPR035909">
    <property type="entry name" value="CheB_C"/>
</dbReference>
<keyword evidence="3 4" id="KW-0145">Chemotaxis</keyword>
<dbReference type="CDD" id="cd16432">
    <property type="entry name" value="CheB_Rec"/>
    <property type="match status" value="1"/>
</dbReference>
<comment type="caution">
    <text evidence="8">The sequence shown here is derived from an EMBL/GenBank/DDBJ whole genome shotgun (WGS) entry which is preliminary data.</text>
</comment>
<dbReference type="InterPro" id="IPR011006">
    <property type="entry name" value="CheY-like_superfamily"/>
</dbReference>
<dbReference type="OrthoDB" id="9793421at2"/>
<dbReference type="GO" id="GO:0008984">
    <property type="term" value="F:protein-glutamate methylesterase activity"/>
    <property type="evidence" value="ECO:0007669"/>
    <property type="project" value="UniProtKB-UniRule"/>
</dbReference>
<feature type="domain" description="CheB-type methylesterase" evidence="7">
    <location>
        <begin position="162"/>
        <end position="356"/>
    </location>
</feature>
<dbReference type="PANTHER" id="PTHR42872">
    <property type="entry name" value="PROTEIN-GLUTAMATE METHYLESTERASE/PROTEIN-GLUTAMINE GLUTAMINASE"/>
    <property type="match status" value="1"/>
</dbReference>
<feature type="domain" description="Response regulatory" evidence="6">
    <location>
        <begin position="1"/>
        <end position="108"/>
    </location>
</feature>
<keyword evidence="3 5" id="KW-0597">Phosphoprotein</keyword>
<feature type="active site" evidence="3 4">
    <location>
        <position position="174"/>
    </location>
</feature>
<dbReference type="EC" id="3.5.1.44" evidence="3"/>
<keyword evidence="9" id="KW-1185">Reference proteome</keyword>
<dbReference type="InterPro" id="IPR008248">
    <property type="entry name" value="CheB-like"/>
</dbReference>
<comment type="PTM">
    <text evidence="3">Phosphorylated by CheA. Phosphorylation of the N-terminal regulatory domain activates the methylesterase activity.</text>
</comment>
<dbReference type="HAMAP" id="MF_00099">
    <property type="entry name" value="CheB_chemtxs"/>
    <property type="match status" value="1"/>
</dbReference>
<proteinExistence type="inferred from homology"/>
<dbReference type="GO" id="GO:0006935">
    <property type="term" value="P:chemotaxis"/>
    <property type="evidence" value="ECO:0007669"/>
    <property type="project" value="UniProtKB-UniRule"/>
</dbReference>
<keyword evidence="3" id="KW-0963">Cytoplasm</keyword>